<dbReference type="Pfam" id="PF17995">
    <property type="entry name" value="GH101_N"/>
    <property type="match status" value="1"/>
</dbReference>
<dbReference type="Pfam" id="PF17974">
    <property type="entry name" value="GalBD_like"/>
    <property type="match status" value="1"/>
</dbReference>
<dbReference type="Pfam" id="PF17451">
    <property type="entry name" value="Glyco_hyd_101C"/>
    <property type="match status" value="1"/>
</dbReference>
<dbReference type="InterPro" id="IPR013780">
    <property type="entry name" value="Glyco_hydro_b"/>
</dbReference>
<dbReference type="GO" id="GO:0033926">
    <property type="term" value="F:endo-alpha-N-acetylgalactosaminidase activity"/>
    <property type="evidence" value="ECO:0007669"/>
    <property type="project" value="UniProtKB-EC"/>
</dbReference>
<keyword evidence="4 9" id="KW-0732">Signal</keyword>
<dbReference type="Pfam" id="PF07554">
    <property type="entry name" value="FIVAR"/>
    <property type="match status" value="6"/>
</dbReference>
<evidence type="ECO:0000256" key="4">
    <source>
        <dbReference type="ARBA" id="ARBA00022729"/>
    </source>
</evidence>
<evidence type="ECO:0000259" key="15">
    <source>
        <dbReference type="Pfam" id="PF21466"/>
    </source>
</evidence>
<dbReference type="Gene3D" id="2.60.120.870">
    <property type="match status" value="2"/>
</dbReference>
<dbReference type="Pfam" id="PF18080">
    <property type="entry name" value="Gal_mutarotas_3"/>
    <property type="match status" value="1"/>
</dbReference>
<keyword evidence="16" id="KW-0326">Glycosidase</keyword>
<feature type="signal peptide" evidence="9">
    <location>
        <begin position="1"/>
        <end position="31"/>
    </location>
</feature>
<dbReference type="SUPFAM" id="SSF49464">
    <property type="entry name" value="Carboxypeptidase regulatory domain-like"/>
    <property type="match status" value="3"/>
</dbReference>
<keyword evidence="8" id="KW-0812">Transmembrane</keyword>
<dbReference type="InterPro" id="IPR040633">
    <property type="entry name" value="Gal_mutarotas_3"/>
</dbReference>
<dbReference type="EC" id="3.2.1.97" evidence="16"/>
<dbReference type="PANTHER" id="PTHR36108">
    <property type="entry name" value="COLOSSIN-B-RELATED"/>
    <property type="match status" value="1"/>
</dbReference>
<dbReference type="InterPro" id="IPR014718">
    <property type="entry name" value="GH-type_carb-bd"/>
</dbReference>
<feature type="domain" description="Endo-alpha-N-acetylgalactosaminidase" evidence="15">
    <location>
        <begin position="1046"/>
        <end position="1190"/>
    </location>
</feature>
<feature type="domain" description="Endo-alpha-N-acetylgalactosaminidase N-terminal" evidence="13">
    <location>
        <begin position="51"/>
        <end position="202"/>
    </location>
</feature>
<feature type="domain" description="Glycosyl hydrolase 101 beta-sandwich" evidence="11">
    <location>
        <begin position="869"/>
        <end position="997"/>
    </location>
</feature>
<keyword evidence="3" id="KW-0964">Secreted</keyword>
<feature type="domain" description="Endo-alpha-N-acetylgalactosaminidase" evidence="10">
    <location>
        <begin position="569"/>
        <end position="863"/>
    </location>
</feature>
<dbReference type="InterPro" id="IPR023827">
    <property type="entry name" value="Peptidase_S8_Asp-AS"/>
</dbReference>
<feature type="region of interest" description="Disordered" evidence="7">
    <location>
        <begin position="2251"/>
        <end position="2272"/>
    </location>
</feature>
<evidence type="ECO:0000256" key="9">
    <source>
        <dbReference type="SAM" id="SignalP"/>
    </source>
</evidence>
<keyword evidence="8" id="KW-1133">Transmembrane helix</keyword>
<sequence>MKKRNKWLSGVLASSLVLSQIMTTIPMSVIAAPERAVADGVQQERAVVEMWRQFKSSTKNDNGNNAAILVNTNKGTEGMEAGEISFVLKPNGDQATTRFNVGPWITDNGHYMTIGYNATGWFYEYKGAGNSYPGISEFPTPPAAGEEMAITIKWNQRDYTVTAGGVEKTFQIPEEAYNGLKAGKLGFRIGSYSNQVTDILFKDVEIKDGEGNVIVAKGTDTWELQTKDSGEVFNAEVKNVKAVVSGKVVDKDGKPVEGAEVALGTATVTTKADGTYTFNDIATGTYTVSATKDGYQAGTAEVIVEEDDVTVKDIVLVKGSDAEFEGDDTLVSDQMVASISNTFPQVIGYTMKGGENDGKKFYGQTKELTQLKVNGKLVTPTVDYKKESDSKAVYTMNIDEQDIKATVTAALEVKDNTLSFDITKIDAAEGTFLTVEIPNHNLVTVKSNQSGAAFDGANMSTNTTKSGDTHSTVSALSEAKRGYMYAFVSNDELSAGLWSNSENNVTADWQRVTEVTQTVDGVKETGLSSTYWTYQKSAEHRIENEAYEMPSTKVVITGDENDDDTVNWQDGAIAYRSIMNNSVGSELVPDRVAIRIAMNFNSHAQNPFLMTYDNAQKVYLNTDGLGQSILLKGYGSEGHDSGHLNYADVGRRIGGVEEMKKLLAQGKEIGATFGIHVNASETYPESKYFEEDRLMKDKNGNLSYGWNWLDQGVNINADYDLRHGREQRFIDLYNALGGEDNDLDFIYVDVWGNGQSGDNGTWASRQLAKEITQTCGWRLGSEWGHANEYDSTFQHWAADLTYGGATSKGINSEITRFIRNHQKDSWVGDYPSYGGAAVEPLLGGYDMKDFEGWQGRNDYKGYIENLFDDNLATKFLQHYKVMKWVDGEPTTVGGAAWTPEKEITLQDDAKENTVVVTRKSTDGASEDYKHRIMTFNGRTIMDGEKYLIPWFWDANGKELAAKDEKLYHWNQAGGTSTWDLPEGWEGAKLYQLTETGNVECSDRAAISGGKITINAEAKVPYVLHKAGAGEGIKATDLTWSKGAHLVDTGFNSNTLEHWTIKGNDGAKIVWSAANNMMLEVGSESEEVTLTQTLTDLEPGKGYAAYVGVDNRSDAKAYIEVSVDGKVISNYTEKSIAKNYLQSYAHNTNNATIKGGGSYFQNMYVFFTAPEDGKEVTLTLKREKGAGKTYFDDVRVVNNQFGETETDGNFNPFVSENKLEQTFEAVPQGLFPFVIGNVEGVTDNRTHLSEKHEPYTQSGWYGVKKLDDVLNGDWSVKTNGLTGAGRLLYQTIPQNFRFKEGVTYNISFKYEMGSENTYAFAVGNGESNGSNFEMYELEKADLNNAEPKTFKFRLTGKPGDQSWIGIYSTTTPADTGEAGGNEANFGGYKDFVLDDLVIQVSKAQKGELEELVAANNNRYEVNYTAESWKVFADAMAAANAALDDFEAEQATVDTAKANLEKAIKDLDVIGITLSGKATDESGAGLSDITISVENGKDKVVSTKTDANGNYVLPGVLFGEKTVVAESNIFATNQQKITASEEKLEETLNFTMKTETTRVEGKVTAVGEPVEGATVTIGDKTMTTDAEGNYAIDEVVTKVYTVKVEKEGYDALSKEVVVSKGDKVVANFMLSPLTREEADYENNYDDGVKTWDNLAGNTASTTITMVDGQTKIIFPGGHANVYETEAPQFKNGVVEMDITSDKPGIRIGLLLRAKDMNNRVYVGVGDAANKYFAEHWGKGGNAWTSMHDGPTFAAGQKMHLKAEIVDKTIKLWVNEELVLTETMSGIPMDAGCIGINTRNNHTIYVDNVKVTSYDLPTGDLQNVAGRVVDGQNQAIEGAKVELLDNNGKALKATTTDTLGNYKFKNVVVGEYSVKATAGELSKEVPVTVVTGEDYVVVDKIVLGEVVDKALLEFAIQYAEEQMADERYPDVIPAVREAYEKAYKAAKAVYENPAATKEEVESAYWALAEAGQKLNWYKGDLTDLQAAYDMYEGKDLSIYTEDTRKALEEALKEAKEILDLGENAVKELVDAALEKLNAAIEGLELIPVDKSKLQQLVNDAKQYEDRIEEYTPKTAEEFMKMLEAAREVLNTDPVSQTTIDSAYVALQQAIFELRLIPNKDKLEDLINKVEKTDLSGYTAKSVKALKAALSEAKAVMADPEADQKSVDQAVQVLQEKFDGLVAVGEETKADKDELKALIDKTEKMDLKPYTAETALAVRNALKEAKAIYDDKDATQQEVDATLAKLQKALDGLKKSDVQKTEDDKKPGATNNKKSAKTGDVALPIGWAFAGVGAVLAVVAAFFARRRKNH</sequence>
<feature type="domain" description="Endo-alpha-N-acetylgalactosaminidase" evidence="12">
    <location>
        <begin position="1191"/>
        <end position="1386"/>
    </location>
</feature>
<dbReference type="InterPro" id="IPR049314">
    <property type="entry name" value="GH101_dom-5"/>
</dbReference>
<dbReference type="Gene3D" id="2.70.98.10">
    <property type="match status" value="1"/>
</dbReference>
<dbReference type="Gene3D" id="3.20.20.80">
    <property type="entry name" value="Glycosidases"/>
    <property type="match status" value="1"/>
</dbReference>
<keyword evidence="6" id="KW-0175">Coiled coil</keyword>
<organism evidence="16">
    <name type="scientific">[Clostridium] nexile</name>
    <dbReference type="NCBI Taxonomy" id="29361"/>
    <lineage>
        <taxon>Bacteria</taxon>
        <taxon>Bacillati</taxon>
        <taxon>Bacillota</taxon>
        <taxon>Clostridia</taxon>
        <taxon>Lachnospirales</taxon>
        <taxon>Lachnospiraceae</taxon>
        <taxon>Tyzzerella</taxon>
    </lineage>
</organism>
<evidence type="ECO:0000259" key="13">
    <source>
        <dbReference type="Pfam" id="PF17995"/>
    </source>
</evidence>
<dbReference type="InterPro" id="IPR013783">
    <property type="entry name" value="Ig-like_fold"/>
</dbReference>
<protein>
    <submittedName>
        <fullName evidence="16">Endo-alpha-N-acetylgalactosaminidase</fullName>
        <ecNumber evidence="16">3.2.1.97</ecNumber>
    </submittedName>
</protein>
<evidence type="ECO:0000259" key="14">
    <source>
        <dbReference type="Pfam" id="PF18080"/>
    </source>
</evidence>
<dbReference type="Pfam" id="PF12905">
    <property type="entry name" value="Glyco_hydro_101"/>
    <property type="match status" value="1"/>
</dbReference>
<dbReference type="InterPro" id="IPR040575">
    <property type="entry name" value="GH101_N"/>
</dbReference>
<evidence type="ECO:0000259" key="10">
    <source>
        <dbReference type="Pfam" id="PF12905"/>
    </source>
</evidence>
<dbReference type="CDD" id="cd14244">
    <property type="entry name" value="GH_101_like"/>
    <property type="match status" value="1"/>
</dbReference>
<evidence type="ECO:0000256" key="7">
    <source>
        <dbReference type="SAM" id="MobiDB-lite"/>
    </source>
</evidence>
<keyword evidence="5 16" id="KW-0378">Hydrolase</keyword>
<evidence type="ECO:0000259" key="11">
    <source>
        <dbReference type="Pfam" id="PF17451"/>
    </source>
</evidence>
<proteinExistence type="inferred from homology"/>
<comment type="similarity">
    <text evidence="1">Belongs to the serine-aspartate repeat-containing protein (SDr) family.</text>
</comment>
<feature type="transmembrane region" description="Helical" evidence="8">
    <location>
        <begin position="2277"/>
        <end position="2300"/>
    </location>
</feature>
<feature type="chain" id="PRO_5026661074" evidence="9">
    <location>
        <begin position="32"/>
        <end position="2306"/>
    </location>
</feature>
<accession>A0A6N2V9L4</accession>
<feature type="domain" description="Galactose mutarotase-like fold" evidence="14">
    <location>
        <begin position="331"/>
        <end position="568"/>
    </location>
</feature>
<keyword evidence="8" id="KW-0472">Membrane</keyword>
<feature type="compositionally biased region" description="Basic and acidic residues" evidence="7">
    <location>
        <begin position="2251"/>
        <end position="2263"/>
    </location>
</feature>
<evidence type="ECO:0000256" key="3">
    <source>
        <dbReference type="ARBA" id="ARBA00022525"/>
    </source>
</evidence>
<dbReference type="InterPro" id="IPR008969">
    <property type="entry name" value="CarboxyPept-like_regulatory"/>
</dbReference>
<evidence type="ECO:0000256" key="5">
    <source>
        <dbReference type="ARBA" id="ARBA00022801"/>
    </source>
</evidence>
<dbReference type="PROSITE" id="PS00136">
    <property type="entry name" value="SUBTILASE_ASP"/>
    <property type="match status" value="1"/>
</dbReference>
<evidence type="ECO:0000256" key="8">
    <source>
        <dbReference type="SAM" id="Phobius"/>
    </source>
</evidence>
<evidence type="ECO:0000256" key="2">
    <source>
        <dbReference type="ARBA" id="ARBA00011073"/>
    </source>
</evidence>
<evidence type="ECO:0000256" key="6">
    <source>
        <dbReference type="SAM" id="Coils"/>
    </source>
</evidence>
<dbReference type="PANTHER" id="PTHR36108:SF13">
    <property type="entry name" value="COLOSSIN-B-RELATED"/>
    <property type="match status" value="1"/>
</dbReference>
<evidence type="ECO:0000313" key="16">
    <source>
        <dbReference type="EMBL" id="VYT25061.1"/>
    </source>
</evidence>
<evidence type="ECO:0000259" key="12">
    <source>
        <dbReference type="Pfam" id="PF17974"/>
    </source>
</evidence>
<dbReference type="InterPro" id="IPR035364">
    <property type="entry name" value="Beta_sandwich_GH101"/>
</dbReference>
<dbReference type="Gene3D" id="2.60.40.10">
    <property type="entry name" value="Immunoglobulins"/>
    <property type="match status" value="1"/>
</dbReference>
<evidence type="ECO:0000256" key="1">
    <source>
        <dbReference type="ARBA" id="ARBA00007257"/>
    </source>
</evidence>
<dbReference type="SUPFAM" id="SSF49478">
    <property type="entry name" value="Cna protein B-type domain"/>
    <property type="match status" value="1"/>
</dbReference>
<dbReference type="Gene3D" id="2.60.40.1180">
    <property type="entry name" value="Golgi alpha-mannosidase II"/>
    <property type="match status" value="1"/>
</dbReference>
<comment type="similarity">
    <text evidence="2">Belongs to the peptidase S8 family.</text>
</comment>
<dbReference type="Gene3D" id="2.60.120.260">
    <property type="entry name" value="Galactose-binding domain-like"/>
    <property type="match status" value="2"/>
</dbReference>
<dbReference type="Gene3D" id="1.20.1270.70">
    <property type="entry name" value="Designed single chain three-helix bundle"/>
    <property type="match status" value="1"/>
</dbReference>
<dbReference type="InterPro" id="IPR025706">
    <property type="entry name" value="Endoa_GalNAc"/>
</dbReference>
<dbReference type="EMBL" id="CACRTG010000021">
    <property type="protein sequence ID" value="VYT25061.1"/>
    <property type="molecule type" value="Genomic_DNA"/>
</dbReference>
<dbReference type="InterPro" id="IPR040502">
    <property type="entry name" value="GH101_dom-6"/>
</dbReference>
<reference evidence="16" key="1">
    <citation type="submission" date="2019-11" db="EMBL/GenBank/DDBJ databases">
        <authorList>
            <person name="Feng L."/>
        </authorList>
    </citation>
    <scope>NUCLEOTIDE SEQUENCE</scope>
    <source>
        <strain evidence="16">CnexileLFYP112</strain>
    </source>
</reference>
<dbReference type="Pfam" id="PF13620">
    <property type="entry name" value="CarboxypepD_reg"/>
    <property type="match status" value="4"/>
</dbReference>
<dbReference type="Pfam" id="PF21466">
    <property type="entry name" value="GH101_dom-5"/>
    <property type="match status" value="1"/>
</dbReference>
<dbReference type="GO" id="GO:0030246">
    <property type="term" value="F:carbohydrate binding"/>
    <property type="evidence" value="ECO:0007669"/>
    <property type="project" value="InterPro"/>
</dbReference>
<feature type="coiled-coil region" evidence="6">
    <location>
        <begin position="2001"/>
        <end position="2028"/>
    </location>
</feature>
<gene>
    <name evidence="16" type="ORF">CNLFYP112_02484</name>
</gene>
<dbReference type="Gene3D" id="2.60.40.1120">
    <property type="entry name" value="Carboxypeptidase-like, regulatory domain"/>
    <property type="match status" value="3"/>
</dbReference>
<dbReference type="Gene3D" id="1.20.1270.90">
    <property type="entry name" value="AF1782-like"/>
    <property type="match status" value="5"/>
</dbReference>
<name>A0A6N2V9L4_9FIRM</name>